<dbReference type="EMBL" id="CAJVPT010021672">
    <property type="protein sequence ID" value="CAG8656225.1"/>
    <property type="molecule type" value="Genomic_DNA"/>
</dbReference>
<keyword evidence="2" id="KW-1185">Reference proteome</keyword>
<accession>A0ACA9NN89</accession>
<name>A0ACA9NN89_9GLOM</name>
<comment type="caution">
    <text evidence="1">The sequence shown here is derived from an EMBL/GenBank/DDBJ whole genome shotgun (WGS) entry which is preliminary data.</text>
</comment>
<evidence type="ECO:0000313" key="1">
    <source>
        <dbReference type="EMBL" id="CAG8656225.1"/>
    </source>
</evidence>
<proteinExistence type="predicted"/>
<gene>
    <name evidence="1" type="ORF">ACOLOM_LOCUS8417</name>
</gene>
<feature type="non-terminal residue" evidence="1">
    <location>
        <position position="681"/>
    </location>
</feature>
<sequence length="681" mass="77322">MLRDQLLQSSSLNAALLKNHGNQVSYLFTSQEARLQDLDSIFSLAHNGFQLLATLSKQLANFKTPLLSPAAKLTDRTHLSKEENEDLDRTIEALLFAISPFLMEQGASKIIEWLVRRFRVHEFNVDALLTVFLPFHCTPQFIKLISLLHIPDSSVWSFLRVYQKALTPLPFEKLIQAMKSNTFLSKHIFDLMGKYIEERSEHRAAIGFYLKVNLRYLSETKLDDQIIGNILSSTLVSISTVESVDAALSTQVKLHLDALNSILISITRLKAPVETSSLLVSISLILRHQEGIKEFPVALVQYLEAKPDIIDRISEPEDWTFHASFLRPWVSMLCTWPKRDIGVNLLIHLLRSKRFNRDACVVVLETMLQSYHLTSADDRECFMPVFRHISGTYPEVLHQVIETLRGSYPTLISQEVDRLMTQRFQRRGSPDSIETSLEAGFLLVAHTEPSSRVRGIRLVLEAYKTADGEIKSPLSRRLHDMILLMMEDTDVEVLRALHLGIVDLKNHVTSEEMVIKLESVLQSQVTDISAEILSAHASILEEIVTDQDKRTGRIGKLLFPFLIFTKSQCRRTISLWKVIQQSKMSDDALLKGCDQLFPQLDWKTLKGNADILASYNESLISTMTCIPSRSSTRLLALILLHGLLDAVNGKRKFELGIRLIRLLANETTGILSFNQRSLIDE</sequence>
<organism evidence="1 2">
    <name type="scientific">Acaulospora colombiana</name>
    <dbReference type="NCBI Taxonomy" id="27376"/>
    <lineage>
        <taxon>Eukaryota</taxon>
        <taxon>Fungi</taxon>
        <taxon>Fungi incertae sedis</taxon>
        <taxon>Mucoromycota</taxon>
        <taxon>Glomeromycotina</taxon>
        <taxon>Glomeromycetes</taxon>
        <taxon>Diversisporales</taxon>
        <taxon>Acaulosporaceae</taxon>
        <taxon>Acaulospora</taxon>
    </lineage>
</organism>
<dbReference type="Proteomes" id="UP000789525">
    <property type="component" value="Unassembled WGS sequence"/>
</dbReference>
<evidence type="ECO:0000313" key="2">
    <source>
        <dbReference type="Proteomes" id="UP000789525"/>
    </source>
</evidence>
<reference evidence="1" key="1">
    <citation type="submission" date="2021-06" db="EMBL/GenBank/DDBJ databases">
        <authorList>
            <person name="Kallberg Y."/>
            <person name="Tangrot J."/>
            <person name="Rosling A."/>
        </authorList>
    </citation>
    <scope>NUCLEOTIDE SEQUENCE</scope>
    <source>
        <strain evidence="1">CL356</strain>
    </source>
</reference>
<protein>
    <submittedName>
        <fullName evidence="1">17359_t:CDS:1</fullName>
    </submittedName>
</protein>